<protein>
    <submittedName>
        <fullName evidence="1">Uncharacterized protein</fullName>
    </submittedName>
</protein>
<gene>
    <name evidence="1" type="ORF">NCTC10138_00444</name>
</gene>
<reference evidence="1 2" key="1">
    <citation type="submission" date="2019-01" db="EMBL/GenBank/DDBJ databases">
        <authorList>
            <consortium name="Pathogen Informatics"/>
        </authorList>
    </citation>
    <scope>NUCLEOTIDE SEQUENCE [LARGE SCALE GENOMIC DNA]</scope>
    <source>
        <strain evidence="1 2">NCTC10138</strain>
    </source>
</reference>
<dbReference type="EMBL" id="LR215048">
    <property type="protein sequence ID" value="VEU80088.1"/>
    <property type="molecule type" value="Genomic_DNA"/>
</dbReference>
<dbReference type="RefSeq" id="WP_026390622.1">
    <property type="nucleotide sequence ID" value="NZ_LR215048.1"/>
</dbReference>
<dbReference type="Proteomes" id="UP000289841">
    <property type="component" value="Chromosome"/>
</dbReference>
<sequence>MKIKLEQMEQINLTIDEYIDDFIRIEGNYNGYFTERYLIVNYIVIVCEEFRRLLNEKKHLEIEEYVHKYIEDLTLISENKKRLKNYVIVVKNGIKIMHLNMKERILEKCSCEIKSRRFEFINNNSENEYGTLTMYIDLREFYKESDYFPTIDFIFENIKNRIIGVRKIYIVLPIFLTTKSLIFDSMNHGYHKVYYEYERYYQKLFDRLSKLDVETYFIISNFMRYKDFKMWSSSIKKQFLKDQIKIGIMIEDYDVVYDFEDDNIDLYIIDYDSVLEDFSDKKCISYQEFKENFENLYRDVHLYVKEKKRCLVVKTTELNNEKIIEKLFIMGFKSFIYDNKNNQYIINSINNYMSRRGKYSTKTIKEKEGLAI</sequence>
<evidence type="ECO:0000313" key="1">
    <source>
        <dbReference type="EMBL" id="VEU80088.1"/>
    </source>
</evidence>
<dbReference type="STRING" id="1278311.GCA_000428705_01103"/>
<proteinExistence type="predicted"/>
<dbReference type="KEGG" id="aaxa:NCTC10138_00444"/>
<evidence type="ECO:0000313" key="2">
    <source>
        <dbReference type="Proteomes" id="UP000289841"/>
    </source>
</evidence>
<name>A0A449BCC9_HAPAX</name>
<accession>A0A449BCC9</accession>
<organism evidence="1 2">
    <name type="scientific">Haploplasma axanthum</name>
    <name type="common">Acholeplasma axanthum</name>
    <dbReference type="NCBI Taxonomy" id="29552"/>
    <lineage>
        <taxon>Bacteria</taxon>
        <taxon>Bacillati</taxon>
        <taxon>Mycoplasmatota</taxon>
        <taxon>Mollicutes</taxon>
        <taxon>Acholeplasmatales</taxon>
        <taxon>Acholeplasmataceae</taxon>
        <taxon>Haploplasma</taxon>
    </lineage>
</organism>
<keyword evidence="2" id="KW-1185">Reference proteome</keyword>
<dbReference type="AlphaFoldDB" id="A0A449BCC9"/>